<feature type="domain" description="Ribosomal protein L9" evidence="8">
    <location>
        <begin position="13"/>
        <end position="40"/>
    </location>
</feature>
<keyword evidence="4 7" id="KW-0689">Ribosomal protein</keyword>
<organism evidence="9 10">
    <name type="scientific">Phytoactinopolyspora halotolerans</name>
    <dbReference type="NCBI Taxonomy" id="1981512"/>
    <lineage>
        <taxon>Bacteria</taxon>
        <taxon>Bacillati</taxon>
        <taxon>Actinomycetota</taxon>
        <taxon>Actinomycetes</taxon>
        <taxon>Jiangellales</taxon>
        <taxon>Jiangellaceae</taxon>
        <taxon>Phytoactinopolyspora</taxon>
    </lineage>
</organism>
<dbReference type="HAMAP" id="MF_00503">
    <property type="entry name" value="Ribosomal_bL9"/>
    <property type="match status" value="1"/>
</dbReference>
<dbReference type="Pfam" id="PF03948">
    <property type="entry name" value="Ribosomal_L9_C"/>
    <property type="match status" value="1"/>
</dbReference>
<dbReference type="AlphaFoldDB" id="A0A6L9RZW6"/>
<evidence type="ECO:0000256" key="2">
    <source>
        <dbReference type="ARBA" id="ARBA00022730"/>
    </source>
</evidence>
<comment type="caution">
    <text evidence="9">The sequence shown here is derived from an EMBL/GenBank/DDBJ whole genome shotgun (WGS) entry which is preliminary data.</text>
</comment>
<dbReference type="Gene3D" id="3.40.5.10">
    <property type="entry name" value="Ribosomal protein L9, N-terminal domain"/>
    <property type="match status" value="1"/>
</dbReference>
<sequence>MKLILTQEVSGLGAAGDVVEVKGGYGRNYLIPQGYAMAWTKGAQKEIDAIRRARSSREIADLDTAREVKAKLEESAIRLSAKAGDTGRLFGAITPADIVSAVTAAGGPAVDKRRIEVGKPIKTIGEHRVTVRLHPEVTADVRLNVVGS</sequence>
<dbReference type="InterPro" id="IPR020069">
    <property type="entry name" value="Ribosomal_bL9_C"/>
</dbReference>
<keyword evidence="10" id="KW-1185">Reference proteome</keyword>
<dbReference type="PANTHER" id="PTHR21368">
    <property type="entry name" value="50S RIBOSOMAL PROTEIN L9"/>
    <property type="match status" value="1"/>
</dbReference>
<dbReference type="Proteomes" id="UP000475214">
    <property type="component" value="Unassembled WGS sequence"/>
</dbReference>
<protein>
    <recommendedName>
        <fullName evidence="6 7">Large ribosomal subunit protein bL9</fullName>
    </recommendedName>
</protein>
<evidence type="ECO:0000259" key="8">
    <source>
        <dbReference type="PROSITE" id="PS00651"/>
    </source>
</evidence>
<evidence type="ECO:0000256" key="4">
    <source>
        <dbReference type="ARBA" id="ARBA00022980"/>
    </source>
</evidence>
<reference evidence="9 10" key="1">
    <citation type="submission" date="2020-02" db="EMBL/GenBank/DDBJ databases">
        <authorList>
            <person name="Li X.-J."/>
            <person name="Han X.-M."/>
        </authorList>
    </citation>
    <scope>NUCLEOTIDE SEQUENCE [LARGE SCALE GENOMIC DNA]</scope>
    <source>
        <strain evidence="9 10">CCTCC AB 2017055</strain>
    </source>
</reference>
<dbReference type="InterPro" id="IPR036791">
    <property type="entry name" value="Ribosomal_bL9_C_sf"/>
</dbReference>
<comment type="similarity">
    <text evidence="1 7">Belongs to the bacterial ribosomal protein bL9 family.</text>
</comment>
<dbReference type="GO" id="GO:0003735">
    <property type="term" value="F:structural constituent of ribosome"/>
    <property type="evidence" value="ECO:0007669"/>
    <property type="project" value="InterPro"/>
</dbReference>
<dbReference type="Pfam" id="PF01281">
    <property type="entry name" value="Ribosomal_L9_N"/>
    <property type="match status" value="1"/>
</dbReference>
<keyword evidence="5 7" id="KW-0687">Ribonucleoprotein</keyword>
<dbReference type="GO" id="GO:0005840">
    <property type="term" value="C:ribosome"/>
    <property type="evidence" value="ECO:0007669"/>
    <property type="project" value="UniProtKB-KW"/>
</dbReference>
<evidence type="ECO:0000313" key="9">
    <source>
        <dbReference type="EMBL" id="NED98664.1"/>
    </source>
</evidence>
<dbReference type="InterPro" id="IPR036935">
    <property type="entry name" value="Ribosomal_bL9_N_sf"/>
</dbReference>
<dbReference type="InterPro" id="IPR020594">
    <property type="entry name" value="Ribosomal_bL9_bac/chp"/>
</dbReference>
<evidence type="ECO:0000256" key="6">
    <source>
        <dbReference type="ARBA" id="ARBA00035292"/>
    </source>
</evidence>
<evidence type="ECO:0000256" key="3">
    <source>
        <dbReference type="ARBA" id="ARBA00022884"/>
    </source>
</evidence>
<dbReference type="GO" id="GO:0006412">
    <property type="term" value="P:translation"/>
    <property type="evidence" value="ECO:0007669"/>
    <property type="project" value="UniProtKB-UniRule"/>
</dbReference>
<keyword evidence="2 7" id="KW-0699">rRNA-binding</keyword>
<comment type="function">
    <text evidence="7">Binds to the 23S rRNA.</text>
</comment>
<dbReference type="InterPro" id="IPR009027">
    <property type="entry name" value="Ribosomal_bL9/RNase_H1_N"/>
</dbReference>
<dbReference type="EMBL" id="JAAGOA010000001">
    <property type="protein sequence ID" value="NED98664.1"/>
    <property type="molecule type" value="Genomic_DNA"/>
</dbReference>
<dbReference type="FunFam" id="3.40.5.10:FF:000003">
    <property type="entry name" value="50S ribosomal protein L9"/>
    <property type="match status" value="1"/>
</dbReference>
<dbReference type="InterPro" id="IPR000244">
    <property type="entry name" value="Ribosomal_bL9"/>
</dbReference>
<evidence type="ECO:0000256" key="1">
    <source>
        <dbReference type="ARBA" id="ARBA00010605"/>
    </source>
</evidence>
<name>A0A6L9RZW6_9ACTN</name>
<keyword evidence="3 7" id="KW-0694">RNA-binding</keyword>
<dbReference type="Gene3D" id="3.10.430.100">
    <property type="entry name" value="Ribosomal protein L9, C-terminal domain"/>
    <property type="match status" value="1"/>
</dbReference>
<dbReference type="NCBIfam" id="TIGR00158">
    <property type="entry name" value="L9"/>
    <property type="match status" value="1"/>
</dbReference>
<dbReference type="RefSeq" id="WP_163731176.1">
    <property type="nucleotide sequence ID" value="NZ_JAAGOA010000001.1"/>
</dbReference>
<proteinExistence type="inferred from homology"/>
<dbReference type="PROSITE" id="PS00651">
    <property type="entry name" value="RIBOSOMAL_L9"/>
    <property type="match status" value="1"/>
</dbReference>
<dbReference type="GO" id="GO:0019843">
    <property type="term" value="F:rRNA binding"/>
    <property type="evidence" value="ECO:0007669"/>
    <property type="project" value="UniProtKB-UniRule"/>
</dbReference>
<dbReference type="InterPro" id="IPR020070">
    <property type="entry name" value="Ribosomal_bL9_N"/>
</dbReference>
<evidence type="ECO:0000313" key="10">
    <source>
        <dbReference type="Proteomes" id="UP000475214"/>
    </source>
</evidence>
<accession>A0A6L9RZW6</accession>
<evidence type="ECO:0000256" key="5">
    <source>
        <dbReference type="ARBA" id="ARBA00023274"/>
    </source>
</evidence>
<dbReference type="GO" id="GO:1990904">
    <property type="term" value="C:ribonucleoprotein complex"/>
    <property type="evidence" value="ECO:0007669"/>
    <property type="project" value="UniProtKB-KW"/>
</dbReference>
<gene>
    <name evidence="7 9" type="primary">rplI</name>
    <name evidence="9" type="ORF">G1H10_00595</name>
</gene>
<dbReference type="SUPFAM" id="SSF55653">
    <property type="entry name" value="Ribosomal protein L9 C-domain"/>
    <property type="match status" value="1"/>
</dbReference>
<dbReference type="SUPFAM" id="SSF55658">
    <property type="entry name" value="L9 N-domain-like"/>
    <property type="match status" value="1"/>
</dbReference>
<evidence type="ECO:0000256" key="7">
    <source>
        <dbReference type="HAMAP-Rule" id="MF_00503"/>
    </source>
</evidence>